<evidence type="ECO:0000259" key="2">
    <source>
        <dbReference type="PROSITE" id="PS50003"/>
    </source>
</evidence>
<dbReference type="EMBL" id="HBUF01566005">
    <property type="protein sequence ID" value="CAG6764539.1"/>
    <property type="molecule type" value="Transcribed_RNA"/>
</dbReference>
<feature type="region of interest" description="Disordered" evidence="1">
    <location>
        <begin position="410"/>
        <end position="435"/>
    </location>
</feature>
<proteinExistence type="predicted"/>
<evidence type="ECO:0000313" key="3">
    <source>
        <dbReference type="EMBL" id="CAG6764539.1"/>
    </source>
</evidence>
<evidence type="ECO:0000256" key="1">
    <source>
        <dbReference type="SAM" id="MobiDB-lite"/>
    </source>
</evidence>
<reference evidence="3" key="1">
    <citation type="submission" date="2021-05" db="EMBL/GenBank/DDBJ databases">
        <authorList>
            <person name="Alioto T."/>
            <person name="Alioto T."/>
            <person name="Gomez Garrido J."/>
        </authorList>
    </citation>
    <scope>NUCLEOTIDE SEQUENCE</scope>
</reference>
<dbReference type="EMBL" id="HBUF01566004">
    <property type="protein sequence ID" value="CAG6764538.1"/>
    <property type="molecule type" value="Transcribed_RNA"/>
</dbReference>
<dbReference type="PROSITE" id="PS50003">
    <property type="entry name" value="PH_DOMAIN"/>
    <property type="match status" value="1"/>
</dbReference>
<feature type="domain" description="PH" evidence="2">
    <location>
        <begin position="36"/>
        <end position="148"/>
    </location>
</feature>
<sequence length="521" mass="58763">MDSSESELSSESLDLIYNHVSQSDFKKVRRKHAMAGLYLSGFLDAKVPSKNRPFGPWKTWKTQWCMIRRSGTHLEIQIGSTRGQITHQIQIPQDTVICRTESRSKPHAFGIFQYLDSKKSSRRASVYLAGHSETETQKWIGIMRDILRPPIHQVAEDGFSVSLIDNEFSRTNGFSGLYGNLSTKNHHLVIRDPHTNQIKVSWHWNHLQKIQIFQSECTEDFQRSVLIKTNCEFPKGMGEIRLFCLQGYDLYEALIKCQRSLSSTRLLTSPLPPIPSSPPATPPPRSLLVSRRMSRSENDLQCSFLQSSFLKQRSHGNSPARVGTCPTGLSSAGGDIHKSNSSLHFACPGGFMSTPGCSEPESLNDYDSIDKRLLRDKLNSLAIEEKDDSSSEERLSSHSSDEIYEEIRHQLPPDDETPPPLPPRPPKHQQFLSPHSDSMFTIGDISDIRKRSVSQPVSPVTMKKTISKPLERSDTISLSRYLPMNPSLGTRNKMTPMQQSYVYMANLANTTKIIVTEPVPL</sequence>
<dbReference type="EMBL" id="HBUF01055059">
    <property type="protein sequence ID" value="CAG6623515.1"/>
    <property type="molecule type" value="Transcribed_RNA"/>
</dbReference>
<dbReference type="AlphaFoldDB" id="A0A8D9ADQ8"/>
<dbReference type="EMBL" id="HBUF01055057">
    <property type="protein sequence ID" value="CAG6623512.1"/>
    <property type="molecule type" value="Transcribed_RNA"/>
</dbReference>
<dbReference type="EMBL" id="HBUF01232290">
    <property type="protein sequence ID" value="CAG6673864.1"/>
    <property type="molecule type" value="Transcribed_RNA"/>
</dbReference>
<name>A0A8D9ADQ8_9HEMI</name>
<accession>A0A8D9ADQ8</accession>
<protein>
    <recommendedName>
        <fullName evidence="2">PH domain-containing protein</fullName>
    </recommendedName>
</protein>
<dbReference type="Gene3D" id="2.30.29.30">
    <property type="entry name" value="Pleckstrin-homology domain (PH domain)/Phosphotyrosine-binding domain (PTB)"/>
    <property type="match status" value="1"/>
</dbReference>
<dbReference type="EMBL" id="HBUF01232291">
    <property type="protein sequence ID" value="CAG6673865.1"/>
    <property type="molecule type" value="Transcribed_RNA"/>
</dbReference>
<dbReference type="SUPFAM" id="SSF50729">
    <property type="entry name" value="PH domain-like"/>
    <property type="match status" value="1"/>
</dbReference>
<dbReference type="InterPro" id="IPR001849">
    <property type="entry name" value="PH_domain"/>
</dbReference>
<dbReference type="InterPro" id="IPR011993">
    <property type="entry name" value="PH-like_dom_sf"/>
</dbReference>
<organism evidence="3">
    <name type="scientific">Cacopsylla melanoneura</name>
    <dbReference type="NCBI Taxonomy" id="428564"/>
    <lineage>
        <taxon>Eukaryota</taxon>
        <taxon>Metazoa</taxon>
        <taxon>Ecdysozoa</taxon>
        <taxon>Arthropoda</taxon>
        <taxon>Hexapoda</taxon>
        <taxon>Insecta</taxon>
        <taxon>Pterygota</taxon>
        <taxon>Neoptera</taxon>
        <taxon>Paraneoptera</taxon>
        <taxon>Hemiptera</taxon>
        <taxon>Sternorrhyncha</taxon>
        <taxon>Psylloidea</taxon>
        <taxon>Psyllidae</taxon>
        <taxon>Psyllinae</taxon>
        <taxon>Cacopsylla</taxon>
    </lineage>
</organism>